<protein>
    <submittedName>
        <fullName evidence="3">Uncharacterized protein</fullName>
    </submittedName>
</protein>
<dbReference type="Proteomes" id="UP000037035">
    <property type="component" value="Unassembled WGS sequence"/>
</dbReference>
<keyword evidence="2" id="KW-0472">Membrane</keyword>
<sequence>MSKSVVQIPKWISVPSCRRRRQIIRIPNTPEIIEVPGPSNQEVAQPQRARPAVNYQIPQLLGTPKIEDLTGVPVVSNQPRYSSTTPTPPPPYPGASQDPMILESQLETVNKERESNQEDEARTKEGEVELRRIEVKRNEFGGSRRGGDSREEGQRKGKGSRGNGGRRRRRGRRIRRIRRGFRRYGGGCTKCEDCPRNQCSKIKQKCGRRKFEHSKKEEGVQGGVRERRLGITIHEANVEVDRQGRPGGIYWIGNGFEGELGRSGGKNKTRRNRTLKITCIYIYIYFIYIAYLFLFSKVFSVSKMFEGDEFSIRKERGRERELKKEVDKVCENRLNESLEPSRESFEDGWRAPRKFDLRRTDDQPI</sequence>
<organism evidence="3 4">
    <name type="scientific">Puccinia sorghi</name>
    <dbReference type="NCBI Taxonomy" id="27349"/>
    <lineage>
        <taxon>Eukaryota</taxon>
        <taxon>Fungi</taxon>
        <taxon>Dikarya</taxon>
        <taxon>Basidiomycota</taxon>
        <taxon>Pucciniomycotina</taxon>
        <taxon>Pucciniomycetes</taxon>
        <taxon>Pucciniales</taxon>
        <taxon>Pucciniaceae</taxon>
        <taxon>Puccinia</taxon>
    </lineage>
</organism>
<dbReference type="AlphaFoldDB" id="A0A0L6UFN5"/>
<dbReference type="EMBL" id="LAVV01011810">
    <property type="protein sequence ID" value="KNZ47349.1"/>
    <property type="molecule type" value="Genomic_DNA"/>
</dbReference>
<gene>
    <name evidence="3" type="ORF">VP01_6482g1</name>
</gene>
<accession>A0A0L6UFN5</accession>
<feature type="compositionally biased region" description="Basic residues" evidence="1">
    <location>
        <begin position="156"/>
        <end position="177"/>
    </location>
</feature>
<feature type="compositionally biased region" description="Basic and acidic residues" evidence="1">
    <location>
        <begin position="145"/>
        <end position="155"/>
    </location>
</feature>
<proteinExistence type="predicted"/>
<feature type="region of interest" description="Disordered" evidence="1">
    <location>
        <begin position="68"/>
        <end position="177"/>
    </location>
</feature>
<feature type="compositionally biased region" description="Basic and acidic residues" evidence="1">
    <location>
        <begin position="109"/>
        <end position="139"/>
    </location>
</feature>
<dbReference type="VEuPathDB" id="FungiDB:VP01_6482g1"/>
<keyword evidence="2" id="KW-1133">Transmembrane helix</keyword>
<reference evidence="3 4" key="1">
    <citation type="submission" date="2015-08" db="EMBL/GenBank/DDBJ databases">
        <title>Next Generation Sequencing and Analysis of the Genome of Puccinia sorghi L Schw, the Causal Agent of Maize Common Rust.</title>
        <authorList>
            <person name="Rochi L."/>
            <person name="Burguener G."/>
            <person name="Darino M."/>
            <person name="Turjanski A."/>
            <person name="Kreff E."/>
            <person name="Dieguez M.J."/>
            <person name="Sacco F."/>
        </authorList>
    </citation>
    <scope>NUCLEOTIDE SEQUENCE [LARGE SCALE GENOMIC DNA]</scope>
    <source>
        <strain evidence="3 4">RO10H11247</strain>
    </source>
</reference>
<comment type="caution">
    <text evidence="3">The sequence shown here is derived from an EMBL/GenBank/DDBJ whole genome shotgun (WGS) entry which is preliminary data.</text>
</comment>
<evidence type="ECO:0000313" key="4">
    <source>
        <dbReference type="Proteomes" id="UP000037035"/>
    </source>
</evidence>
<feature type="transmembrane region" description="Helical" evidence="2">
    <location>
        <begin position="280"/>
        <end position="299"/>
    </location>
</feature>
<keyword evidence="4" id="KW-1185">Reference proteome</keyword>
<name>A0A0L6UFN5_9BASI</name>
<keyword evidence="2" id="KW-0812">Transmembrane</keyword>
<evidence type="ECO:0000256" key="1">
    <source>
        <dbReference type="SAM" id="MobiDB-lite"/>
    </source>
</evidence>
<evidence type="ECO:0000313" key="3">
    <source>
        <dbReference type="EMBL" id="KNZ47349.1"/>
    </source>
</evidence>
<evidence type="ECO:0000256" key="2">
    <source>
        <dbReference type="SAM" id="Phobius"/>
    </source>
</evidence>